<name>A0A1H4HG89_9SPHI</name>
<proteinExistence type="predicted"/>
<protein>
    <recommendedName>
        <fullName evidence="4">HNH endonuclease</fullName>
    </recommendedName>
</protein>
<sequence length="110" mass="13142">MEIYRRYTREEDNSESKAEPNPNKHGSYGTLLFDVRWKQKRGNILLLDNNKCVICGLNEDLQVHHRQYQYINALKKFKAPWEYPDRMLITLCSSCHQRGHAKYKVPIIYI</sequence>
<evidence type="ECO:0000313" key="2">
    <source>
        <dbReference type="EMBL" id="SEB20646.1"/>
    </source>
</evidence>
<evidence type="ECO:0000256" key="1">
    <source>
        <dbReference type="SAM" id="MobiDB-lite"/>
    </source>
</evidence>
<dbReference type="Proteomes" id="UP000198850">
    <property type="component" value="Unassembled WGS sequence"/>
</dbReference>
<dbReference type="AlphaFoldDB" id="A0A1H4HG89"/>
<dbReference type="STRING" id="425514.SAMN05443550_11719"/>
<evidence type="ECO:0008006" key="4">
    <source>
        <dbReference type="Google" id="ProtNLM"/>
    </source>
</evidence>
<organism evidence="2 3">
    <name type="scientific">Pedobacter hartonius</name>
    <dbReference type="NCBI Taxonomy" id="425514"/>
    <lineage>
        <taxon>Bacteria</taxon>
        <taxon>Pseudomonadati</taxon>
        <taxon>Bacteroidota</taxon>
        <taxon>Sphingobacteriia</taxon>
        <taxon>Sphingobacteriales</taxon>
        <taxon>Sphingobacteriaceae</taxon>
        <taxon>Pedobacter</taxon>
    </lineage>
</organism>
<keyword evidence="3" id="KW-1185">Reference proteome</keyword>
<dbReference type="EMBL" id="FNRA01000017">
    <property type="protein sequence ID" value="SEB20646.1"/>
    <property type="molecule type" value="Genomic_DNA"/>
</dbReference>
<feature type="region of interest" description="Disordered" evidence="1">
    <location>
        <begin position="1"/>
        <end position="25"/>
    </location>
</feature>
<gene>
    <name evidence="2" type="ORF">SAMN05443550_11719</name>
</gene>
<evidence type="ECO:0000313" key="3">
    <source>
        <dbReference type="Proteomes" id="UP000198850"/>
    </source>
</evidence>
<feature type="compositionally biased region" description="Basic and acidic residues" evidence="1">
    <location>
        <begin position="1"/>
        <end position="18"/>
    </location>
</feature>
<reference evidence="2 3" key="1">
    <citation type="submission" date="2016-10" db="EMBL/GenBank/DDBJ databases">
        <authorList>
            <person name="de Groot N.N."/>
        </authorList>
    </citation>
    <scope>NUCLEOTIDE SEQUENCE [LARGE SCALE GENOMIC DNA]</scope>
    <source>
        <strain evidence="2 3">DSM 19033</strain>
    </source>
</reference>
<accession>A0A1H4HG89</accession>